<keyword evidence="1" id="KW-0118">Viral capsid assembly</keyword>
<keyword evidence="1" id="KW-1188">Viral release from host cell</keyword>
<organism evidence="4">
    <name type="scientific">Siphoviridae sp. ctwfx1</name>
    <dbReference type="NCBI Taxonomy" id="2825732"/>
    <lineage>
        <taxon>Viruses</taxon>
        <taxon>Duplodnaviria</taxon>
        <taxon>Heunggongvirae</taxon>
        <taxon>Uroviricota</taxon>
        <taxon>Caudoviricetes</taxon>
    </lineage>
</organism>
<dbReference type="InterPro" id="IPR006427">
    <property type="entry name" value="Portal_HK97"/>
</dbReference>
<evidence type="ECO:0000256" key="3">
    <source>
        <dbReference type="ARBA" id="ARBA00023219"/>
    </source>
</evidence>
<keyword evidence="2" id="KW-1162">Viral penetration into host cytoplasm</keyword>
<dbReference type="EMBL" id="BK016147">
    <property type="protein sequence ID" value="DAF98410.1"/>
    <property type="molecule type" value="Genomic_DNA"/>
</dbReference>
<accession>A0A8S5UVI9</accession>
<sequence>MSIIKGLRAATARSPTVSKSVTVGSLTASGGLAVGEDPQSAARKLSAVDRCIELLSDSIAKLPNYVIDTRTRERTDHELLRLLNIRPNEAMTPFIRKKVLETSRLEGGNGYDWIVRDERTGKPVELIPVPWYLVQPWRDMAGRVWYDVTHPFSGEVMRLPNEDICHYKNATRNGLLGLGTVTRAGEVIAAARAAQEYELSYYANGGQPGGVLETDTDLGGYVLDTKGNPVKAADGSLVTKKDRLRAEWERVHMGPSKAHRTAILDLGLKYTSIAGTNRDAQFVENKQLSITDIARYFGVPLYKLNEGKQAYGSNEQNAIEYVVGTLHPIVTQYEEEQSYKLLTDSELAAGLELRINMMAELKGDTASRANWYRTMSELSVFSPDDIAALEDLPNVPGGNRRRASLNYVPLDLWPELSAQRNGGAAAGEE</sequence>
<keyword evidence="3" id="KW-0231">Viral genome packaging</keyword>
<dbReference type="Pfam" id="PF04860">
    <property type="entry name" value="Phage_portal"/>
    <property type="match status" value="1"/>
</dbReference>
<keyword evidence="2" id="KW-1171">Viral genome ejection through host cell envelope</keyword>
<protein>
    <submittedName>
        <fullName evidence="4">Portal protein</fullName>
    </submittedName>
</protein>
<keyword evidence="2" id="KW-1160">Virus entry into host cell</keyword>
<evidence type="ECO:0000256" key="2">
    <source>
        <dbReference type="ARBA" id="ARBA00023009"/>
    </source>
</evidence>
<dbReference type="NCBIfam" id="TIGR01537">
    <property type="entry name" value="portal_HK97"/>
    <property type="match status" value="1"/>
</dbReference>
<name>A0A8S5UVI9_9CAUD</name>
<evidence type="ECO:0000256" key="1">
    <source>
        <dbReference type="ARBA" id="ARBA00022950"/>
    </source>
</evidence>
<proteinExistence type="predicted"/>
<reference evidence="4" key="1">
    <citation type="journal article" date="2021" name="Proc. Natl. Acad. Sci. U.S.A.">
        <title>A Catalog of Tens of Thousands of Viruses from Human Metagenomes Reveals Hidden Associations with Chronic Diseases.</title>
        <authorList>
            <person name="Tisza M.J."/>
            <person name="Buck C.B."/>
        </authorList>
    </citation>
    <scope>NUCLEOTIDE SEQUENCE</scope>
    <source>
        <strain evidence="4">Ctwfx1</strain>
    </source>
</reference>
<dbReference type="InterPro" id="IPR006944">
    <property type="entry name" value="Phage/GTA_portal"/>
</dbReference>
<evidence type="ECO:0000313" key="4">
    <source>
        <dbReference type="EMBL" id="DAF98410.1"/>
    </source>
</evidence>